<protein>
    <submittedName>
        <fullName evidence="1">Serine/threonine protein phosphatase 7 long form isogeny</fullName>
    </submittedName>
</protein>
<organism evidence="1 2">
    <name type="scientific">Gossypium australe</name>
    <dbReference type="NCBI Taxonomy" id="47621"/>
    <lineage>
        <taxon>Eukaryota</taxon>
        <taxon>Viridiplantae</taxon>
        <taxon>Streptophyta</taxon>
        <taxon>Embryophyta</taxon>
        <taxon>Tracheophyta</taxon>
        <taxon>Spermatophyta</taxon>
        <taxon>Magnoliopsida</taxon>
        <taxon>eudicotyledons</taxon>
        <taxon>Gunneridae</taxon>
        <taxon>Pentapetalae</taxon>
        <taxon>rosids</taxon>
        <taxon>malvids</taxon>
        <taxon>Malvales</taxon>
        <taxon>Malvaceae</taxon>
        <taxon>Malvoideae</taxon>
        <taxon>Gossypium</taxon>
    </lineage>
</organism>
<evidence type="ECO:0000313" key="1">
    <source>
        <dbReference type="EMBL" id="KAA3473999.1"/>
    </source>
</evidence>
<proteinExistence type="predicted"/>
<dbReference type="Proteomes" id="UP000325315">
    <property type="component" value="Unassembled WGS sequence"/>
</dbReference>
<reference evidence="2" key="1">
    <citation type="journal article" date="2019" name="Plant Biotechnol. J.">
        <title>Genome sequencing of the Australian wild diploid species Gossypium australe highlights disease resistance and delayed gland morphogenesis.</title>
        <authorList>
            <person name="Cai Y."/>
            <person name="Cai X."/>
            <person name="Wang Q."/>
            <person name="Wang P."/>
            <person name="Zhang Y."/>
            <person name="Cai C."/>
            <person name="Xu Y."/>
            <person name="Wang K."/>
            <person name="Zhou Z."/>
            <person name="Wang C."/>
            <person name="Geng S."/>
            <person name="Li B."/>
            <person name="Dong Q."/>
            <person name="Hou Y."/>
            <person name="Wang H."/>
            <person name="Ai P."/>
            <person name="Liu Z."/>
            <person name="Yi F."/>
            <person name="Sun M."/>
            <person name="An G."/>
            <person name="Cheng J."/>
            <person name="Zhang Y."/>
            <person name="Shi Q."/>
            <person name="Xie Y."/>
            <person name="Shi X."/>
            <person name="Chang Y."/>
            <person name="Huang F."/>
            <person name="Chen Y."/>
            <person name="Hong S."/>
            <person name="Mi L."/>
            <person name="Sun Q."/>
            <person name="Zhang L."/>
            <person name="Zhou B."/>
            <person name="Peng R."/>
            <person name="Zhang X."/>
            <person name="Liu F."/>
        </authorList>
    </citation>
    <scope>NUCLEOTIDE SEQUENCE [LARGE SCALE GENOMIC DNA]</scope>
    <source>
        <strain evidence="2">cv. PA1801</strain>
    </source>
</reference>
<keyword evidence="2" id="KW-1185">Reference proteome</keyword>
<comment type="caution">
    <text evidence="1">The sequence shown here is derived from an EMBL/GenBank/DDBJ whole genome shotgun (WGS) entry which is preliminary data.</text>
</comment>
<name>A0A5B6VWN1_9ROSI</name>
<evidence type="ECO:0000313" key="2">
    <source>
        <dbReference type="Proteomes" id="UP000325315"/>
    </source>
</evidence>
<gene>
    <name evidence="1" type="ORF">EPI10_024334</name>
</gene>
<dbReference type="EMBL" id="SMMG02000005">
    <property type="protein sequence ID" value="KAA3473999.1"/>
    <property type="molecule type" value="Genomic_DNA"/>
</dbReference>
<dbReference type="AlphaFoldDB" id="A0A5B6VWN1"/>
<dbReference type="OrthoDB" id="10539768at2759"/>
<sequence>MKRNFVRIDAKSSEVEREQHVREYILRIIWGLLLPDKLQNLTLEKQADSVGGQPCWRRCTKRCVGRRNHRKLKSMVACSYYNHRRNISYHFYVFEWTTFIHSHS</sequence>
<accession>A0A5B6VWN1</accession>